<dbReference type="AlphaFoldDB" id="A0A0P0WG07"/>
<gene>
    <name evidence="2" type="ordered locus">Os04g0662100</name>
    <name evidence="2" type="ORF">OSNPB_040662100</name>
</gene>
<feature type="non-terminal residue" evidence="2">
    <location>
        <position position="1"/>
    </location>
</feature>
<evidence type="ECO:0000313" key="2">
    <source>
        <dbReference type="EMBL" id="BAS91467.1"/>
    </source>
</evidence>
<evidence type="ECO:0000313" key="3">
    <source>
        <dbReference type="Proteomes" id="UP000059680"/>
    </source>
</evidence>
<sequence>GSSGSTSRSYSRRPTSSTSRGRKATATPSSRSATSSSRETTTRSTNSSLSPEYQLVPYRLVKGLSVCSFAFYCSSCPWTWICCKFVILFLGGGRYNGICLMVQKLVNIIKQMDPRDPYRAEMTDMLLDKL</sequence>
<organism evidence="2 3">
    <name type="scientific">Oryza sativa subsp. japonica</name>
    <name type="common">Rice</name>
    <dbReference type="NCBI Taxonomy" id="39947"/>
    <lineage>
        <taxon>Eukaryota</taxon>
        <taxon>Viridiplantae</taxon>
        <taxon>Streptophyta</taxon>
        <taxon>Embryophyta</taxon>
        <taxon>Tracheophyta</taxon>
        <taxon>Spermatophyta</taxon>
        <taxon>Magnoliopsida</taxon>
        <taxon>Liliopsida</taxon>
        <taxon>Poales</taxon>
        <taxon>Poaceae</taxon>
        <taxon>BOP clade</taxon>
        <taxon>Oryzoideae</taxon>
        <taxon>Oryzeae</taxon>
        <taxon>Oryzinae</taxon>
        <taxon>Oryza</taxon>
        <taxon>Oryza sativa</taxon>
    </lineage>
</organism>
<dbReference type="STRING" id="39947.A0A0P0WG07"/>
<reference evidence="2 3" key="3">
    <citation type="journal article" date="2013" name="Rice">
        <title>Improvement of the Oryza sativa Nipponbare reference genome using next generation sequence and optical map data.</title>
        <authorList>
            <person name="Kawahara Y."/>
            <person name="de la Bastide M."/>
            <person name="Hamilton J.P."/>
            <person name="Kanamori H."/>
            <person name="McCombie W.R."/>
            <person name="Ouyang S."/>
            <person name="Schwartz D.C."/>
            <person name="Tanaka T."/>
            <person name="Wu J."/>
            <person name="Zhou S."/>
            <person name="Childs K.L."/>
            <person name="Davidson R.M."/>
            <person name="Lin H."/>
            <person name="Quesada-Ocampo L."/>
            <person name="Vaillancourt B."/>
            <person name="Sakai H."/>
            <person name="Lee S.S."/>
            <person name="Kim J."/>
            <person name="Numa H."/>
            <person name="Itoh T."/>
            <person name="Buell C.R."/>
            <person name="Matsumoto T."/>
        </authorList>
    </citation>
    <scope>NUCLEOTIDE SEQUENCE [LARGE SCALE GENOMIC DNA]</scope>
    <source>
        <strain evidence="3">cv. Nipponbare</strain>
    </source>
</reference>
<evidence type="ECO:0000256" key="1">
    <source>
        <dbReference type="SAM" id="MobiDB-lite"/>
    </source>
</evidence>
<protein>
    <submittedName>
        <fullName evidence="2">Os04g0662100 protein</fullName>
    </submittedName>
</protein>
<feature type="region of interest" description="Disordered" evidence="1">
    <location>
        <begin position="1"/>
        <end position="49"/>
    </location>
</feature>
<dbReference type="EMBL" id="AP014960">
    <property type="protein sequence ID" value="BAS91467.1"/>
    <property type="molecule type" value="Genomic_DNA"/>
</dbReference>
<keyword evidence="3" id="KW-1185">Reference proteome</keyword>
<dbReference type="Gramene" id="Os04t0662100-01">
    <property type="protein sequence ID" value="Os04t0662100-01"/>
    <property type="gene ID" value="Os04g0662100"/>
</dbReference>
<dbReference type="SMR" id="A0A0P0WG07"/>
<accession>A0A0P0WG07</accession>
<reference evidence="2 3" key="2">
    <citation type="journal article" date="2013" name="Plant Cell Physiol.">
        <title>Rice Annotation Project Database (RAP-DB): an integrative and interactive database for rice genomics.</title>
        <authorList>
            <person name="Sakai H."/>
            <person name="Lee S.S."/>
            <person name="Tanaka T."/>
            <person name="Numa H."/>
            <person name="Kim J."/>
            <person name="Kawahara Y."/>
            <person name="Wakimoto H."/>
            <person name="Yang C.C."/>
            <person name="Iwamoto M."/>
            <person name="Abe T."/>
            <person name="Yamada Y."/>
            <person name="Muto A."/>
            <person name="Inokuchi H."/>
            <person name="Ikemura T."/>
            <person name="Matsumoto T."/>
            <person name="Sasaki T."/>
            <person name="Itoh T."/>
        </authorList>
    </citation>
    <scope>NUCLEOTIDE SEQUENCE [LARGE SCALE GENOMIC DNA]</scope>
    <source>
        <strain evidence="3">cv. Nipponbare</strain>
    </source>
</reference>
<dbReference type="InParanoid" id="A0A0P0WG07"/>
<dbReference type="Proteomes" id="UP000059680">
    <property type="component" value="Chromosome 4"/>
</dbReference>
<reference evidence="3" key="1">
    <citation type="journal article" date="2005" name="Nature">
        <title>The map-based sequence of the rice genome.</title>
        <authorList>
            <consortium name="International rice genome sequencing project (IRGSP)"/>
            <person name="Matsumoto T."/>
            <person name="Wu J."/>
            <person name="Kanamori H."/>
            <person name="Katayose Y."/>
            <person name="Fujisawa M."/>
            <person name="Namiki N."/>
            <person name="Mizuno H."/>
            <person name="Yamamoto K."/>
            <person name="Antonio B.A."/>
            <person name="Baba T."/>
            <person name="Sakata K."/>
            <person name="Nagamura Y."/>
            <person name="Aoki H."/>
            <person name="Arikawa K."/>
            <person name="Arita K."/>
            <person name="Bito T."/>
            <person name="Chiden Y."/>
            <person name="Fujitsuka N."/>
            <person name="Fukunaka R."/>
            <person name="Hamada M."/>
            <person name="Harada C."/>
            <person name="Hayashi A."/>
            <person name="Hijishita S."/>
            <person name="Honda M."/>
            <person name="Hosokawa S."/>
            <person name="Ichikawa Y."/>
            <person name="Idonuma A."/>
            <person name="Iijima M."/>
            <person name="Ikeda M."/>
            <person name="Ikeno M."/>
            <person name="Ito K."/>
            <person name="Ito S."/>
            <person name="Ito T."/>
            <person name="Ito Y."/>
            <person name="Ito Y."/>
            <person name="Iwabuchi A."/>
            <person name="Kamiya K."/>
            <person name="Karasawa W."/>
            <person name="Kurita K."/>
            <person name="Katagiri S."/>
            <person name="Kikuta A."/>
            <person name="Kobayashi H."/>
            <person name="Kobayashi N."/>
            <person name="Machita K."/>
            <person name="Maehara T."/>
            <person name="Masukawa M."/>
            <person name="Mizubayashi T."/>
            <person name="Mukai Y."/>
            <person name="Nagasaki H."/>
            <person name="Nagata Y."/>
            <person name="Naito S."/>
            <person name="Nakashima M."/>
            <person name="Nakama Y."/>
            <person name="Nakamichi Y."/>
            <person name="Nakamura M."/>
            <person name="Meguro A."/>
            <person name="Negishi M."/>
            <person name="Ohta I."/>
            <person name="Ohta T."/>
            <person name="Okamoto M."/>
            <person name="Ono N."/>
            <person name="Saji S."/>
            <person name="Sakaguchi M."/>
            <person name="Sakai K."/>
            <person name="Shibata M."/>
            <person name="Shimokawa T."/>
            <person name="Song J."/>
            <person name="Takazaki Y."/>
            <person name="Terasawa K."/>
            <person name="Tsugane M."/>
            <person name="Tsuji K."/>
            <person name="Ueda S."/>
            <person name="Waki K."/>
            <person name="Yamagata H."/>
            <person name="Yamamoto M."/>
            <person name="Yamamoto S."/>
            <person name="Yamane H."/>
            <person name="Yoshiki S."/>
            <person name="Yoshihara R."/>
            <person name="Yukawa K."/>
            <person name="Zhong H."/>
            <person name="Yano M."/>
            <person name="Yuan Q."/>
            <person name="Ouyang S."/>
            <person name="Liu J."/>
            <person name="Jones K.M."/>
            <person name="Gansberger K."/>
            <person name="Moffat K."/>
            <person name="Hill J."/>
            <person name="Bera J."/>
            <person name="Fadrosh D."/>
            <person name="Jin S."/>
            <person name="Johri S."/>
            <person name="Kim M."/>
            <person name="Overton L."/>
            <person name="Reardon M."/>
            <person name="Tsitrin T."/>
            <person name="Vuong H."/>
            <person name="Weaver B."/>
            <person name="Ciecko A."/>
            <person name="Tallon L."/>
            <person name="Jackson J."/>
            <person name="Pai G."/>
            <person name="Aken S.V."/>
            <person name="Utterback T."/>
            <person name="Reidmuller S."/>
            <person name="Feldblyum T."/>
            <person name="Hsiao J."/>
            <person name="Zismann V."/>
            <person name="Iobst S."/>
            <person name="de Vazeille A.R."/>
            <person name="Buell C.R."/>
            <person name="Ying K."/>
            <person name="Li Y."/>
            <person name="Lu T."/>
            <person name="Huang Y."/>
            <person name="Zhao Q."/>
            <person name="Feng Q."/>
            <person name="Zhang L."/>
            <person name="Zhu J."/>
            <person name="Weng Q."/>
            <person name="Mu J."/>
            <person name="Lu Y."/>
            <person name="Fan D."/>
            <person name="Liu Y."/>
            <person name="Guan J."/>
            <person name="Zhang Y."/>
            <person name="Yu S."/>
            <person name="Liu X."/>
            <person name="Zhang Y."/>
            <person name="Hong G."/>
            <person name="Han B."/>
            <person name="Choisne N."/>
            <person name="Demange N."/>
            <person name="Orjeda G."/>
            <person name="Samain S."/>
            <person name="Cattolico L."/>
            <person name="Pelletier E."/>
            <person name="Couloux A."/>
            <person name="Segurens B."/>
            <person name="Wincker P."/>
            <person name="D'Hont A."/>
            <person name="Scarpelli C."/>
            <person name="Weissenbach J."/>
            <person name="Salanoubat M."/>
            <person name="Quetier F."/>
            <person name="Yu Y."/>
            <person name="Kim H.R."/>
            <person name="Rambo T."/>
            <person name="Currie J."/>
            <person name="Collura K."/>
            <person name="Luo M."/>
            <person name="Yang T."/>
            <person name="Ammiraju J.S.S."/>
            <person name="Engler F."/>
            <person name="Soderlund C."/>
            <person name="Wing R.A."/>
            <person name="Palmer L.E."/>
            <person name="de la Bastide M."/>
            <person name="Spiegel L."/>
            <person name="Nascimento L."/>
            <person name="Zutavern T."/>
            <person name="O'Shaughnessy A."/>
            <person name="Dike S."/>
            <person name="Dedhia N."/>
            <person name="Preston R."/>
            <person name="Balija V."/>
            <person name="McCombie W.R."/>
            <person name="Chow T."/>
            <person name="Chen H."/>
            <person name="Chung M."/>
            <person name="Chen C."/>
            <person name="Shaw J."/>
            <person name="Wu H."/>
            <person name="Hsiao K."/>
            <person name="Chao Y."/>
            <person name="Chu M."/>
            <person name="Cheng C."/>
            <person name="Hour A."/>
            <person name="Lee P."/>
            <person name="Lin S."/>
            <person name="Lin Y."/>
            <person name="Liou J."/>
            <person name="Liu S."/>
            <person name="Hsing Y."/>
            <person name="Raghuvanshi S."/>
            <person name="Mohanty A."/>
            <person name="Bharti A.K."/>
            <person name="Gaur A."/>
            <person name="Gupta V."/>
            <person name="Kumar D."/>
            <person name="Ravi V."/>
            <person name="Vij S."/>
            <person name="Kapur A."/>
            <person name="Khurana P."/>
            <person name="Khurana P."/>
            <person name="Khurana J.P."/>
            <person name="Tyagi A.K."/>
            <person name="Gaikwad K."/>
            <person name="Singh A."/>
            <person name="Dalal V."/>
            <person name="Srivastava S."/>
            <person name="Dixit A."/>
            <person name="Pal A.K."/>
            <person name="Ghazi I.A."/>
            <person name="Yadav M."/>
            <person name="Pandit A."/>
            <person name="Bhargava A."/>
            <person name="Sureshbabu K."/>
            <person name="Batra K."/>
            <person name="Sharma T.R."/>
            <person name="Mohapatra T."/>
            <person name="Singh N.K."/>
            <person name="Messing J."/>
            <person name="Nelson A.B."/>
            <person name="Fuks G."/>
            <person name="Kavchok S."/>
            <person name="Keizer G."/>
            <person name="Linton E."/>
            <person name="Llaca V."/>
            <person name="Song R."/>
            <person name="Tanyolac B."/>
            <person name="Young S."/>
            <person name="Ho-Il K."/>
            <person name="Hahn J.H."/>
            <person name="Sangsakoo G."/>
            <person name="Vanavichit A."/>
            <person name="de Mattos Luiz.A.T."/>
            <person name="Zimmer P.D."/>
            <person name="Malone G."/>
            <person name="Dellagostin O."/>
            <person name="de Oliveira A.C."/>
            <person name="Bevan M."/>
            <person name="Bancroft I."/>
            <person name="Minx P."/>
            <person name="Cordum H."/>
            <person name="Wilson R."/>
            <person name="Cheng Z."/>
            <person name="Jin W."/>
            <person name="Jiang J."/>
            <person name="Leong S.A."/>
            <person name="Iwama H."/>
            <person name="Gojobori T."/>
            <person name="Itoh T."/>
            <person name="Niimura Y."/>
            <person name="Fujii Y."/>
            <person name="Habara T."/>
            <person name="Sakai H."/>
            <person name="Sato Y."/>
            <person name="Wilson G."/>
            <person name="Kumar K."/>
            <person name="McCouch S."/>
            <person name="Juretic N."/>
            <person name="Hoen D."/>
            <person name="Wright S."/>
            <person name="Bruskiewich R."/>
            <person name="Bureau T."/>
            <person name="Miyao A."/>
            <person name="Hirochika H."/>
            <person name="Nishikawa T."/>
            <person name="Kadowaki K."/>
            <person name="Sugiura M."/>
            <person name="Burr B."/>
            <person name="Sasaki T."/>
        </authorList>
    </citation>
    <scope>NUCLEOTIDE SEQUENCE [LARGE SCALE GENOMIC DNA]</scope>
    <source>
        <strain evidence="3">cv. Nipponbare</strain>
    </source>
</reference>
<proteinExistence type="evidence at protein level"/>
<evidence type="ECO:0007829" key="4">
    <source>
        <dbReference type="PeptideAtlas" id="A0A0P0WG07"/>
    </source>
</evidence>
<dbReference type="PaxDb" id="39947-A0A0P0WG07"/>
<name>A0A0P0WG07_ORYSJ</name>
<keyword evidence="4" id="KW-1267">Proteomics identification</keyword>